<evidence type="ECO:0000313" key="3">
    <source>
        <dbReference type="EMBL" id="SVA63503.1"/>
    </source>
</evidence>
<dbReference type="Gene3D" id="3.90.79.10">
    <property type="entry name" value="Nucleoside Triphosphate Pyrophosphohydrolase"/>
    <property type="match status" value="1"/>
</dbReference>
<dbReference type="PROSITE" id="PS51462">
    <property type="entry name" value="NUDIX"/>
    <property type="match status" value="1"/>
</dbReference>
<proteinExistence type="predicted"/>
<accession>A0A381XGW2</accession>
<dbReference type="PRINTS" id="PR00502">
    <property type="entry name" value="NUDIXFAMILY"/>
</dbReference>
<name>A0A381XGW2_9ZZZZ</name>
<gene>
    <name evidence="3" type="ORF">METZ01_LOCUS116357</name>
</gene>
<organism evidence="3">
    <name type="scientific">marine metagenome</name>
    <dbReference type="NCBI Taxonomy" id="408172"/>
    <lineage>
        <taxon>unclassified sequences</taxon>
        <taxon>metagenomes</taxon>
        <taxon>ecological metagenomes</taxon>
    </lineage>
</organism>
<dbReference type="AlphaFoldDB" id="A0A381XGW2"/>
<sequence>MVDVYRYRRLGRRLACANRLFEVFFDTVETPSGEIVDDFLVVRPKLSAPKGIVGVCVLPEVNGKIGLMRGWRHQLEEEVWQAPAGFIDLGETAKQTAVRELKEETALVCDPTRLQSLGLYLPDAGLIEGRVALFHARCEGPFTESAATKEIGTGPLEYFSPDALEEILNHAEHIGGATLVAGYRYLRWHARKSQPQRREEH</sequence>
<dbReference type="Pfam" id="PF00293">
    <property type="entry name" value="NUDIX"/>
    <property type="match status" value="1"/>
</dbReference>
<dbReference type="EMBL" id="UINC01014995">
    <property type="protein sequence ID" value="SVA63503.1"/>
    <property type="molecule type" value="Genomic_DNA"/>
</dbReference>
<dbReference type="CDD" id="cd03424">
    <property type="entry name" value="NUDIX_ADPRase_Nudt5_UGPPase_Nudt14"/>
    <property type="match status" value="1"/>
</dbReference>
<keyword evidence="1" id="KW-0378">Hydrolase</keyword>
<dbReference type="GO" id="GO:0016787">
    <property type="term" value="F:hydrolase activity"/>
    <property type="evidence" value="ECO:0007669"/>
    <property type="project" value="UniProtKB-KW"/>
</dbReference>
<feature type="domain" description="Nudix hydrolase" evidence="2">
    <location>
        <begin position="48"/>
        <end position="183"/>
    </location>
</feature>
<dbReference type="InterPro" id="IPR020476">
    <property type="entry name" value="Nudix_hydrolase"/>
</dbReference>
<dbReference type="SUPFAM" id="SSF55811">
    <property type="entry name" value="Nudix"/>
    <property type="match status" value="1"/>
</dbReference>
<evidence type="ECO:0000259" key="2">
    <source>
        <dbReference type="PROSITE" id="PS51462"/>
    </source>
</evidence>
<evidence type="ECO:0000256" key="1">
    <source>
        <dbReference type="ARBA" id="ARBA00022801"/>
    </source>
</evidence>
<reference evidence="3" key="1">
    <citation type="submission" date="2018-05" db="EMBL/GenBank/DDBJ databases">
        <authorList>
            <person name="Lanie J.A."/>
            <person name="Ng W.-L."/>
            <person name="Kazmierczak K.M."/>
            <person name="Andrzejewski T.M."/>
            <person name="Davidsen T.M."/>
            <person name="Wayne K.J."/>
            <person name="Tettelin H."/>
            <person name="Glass J.I."/>
            <person name="Rusch D."/>
            <person name="Podicherti R."/>
            <person name="Tsui H.-C.T."/>
            <person name="Winkler M.E."/>
        </authorList>
    </citation>
    <scope>NUCLEOTIDE SEQUENCE</scope>
</reference>
<dbReference type="InterPro" id="IPR015797">
    <property type="entry name" value="NUDIX_hydrolase-like_dom_sf"/>
</dbReference>
<dbReference type="InterPro" id="IPR000086">
    <property type="entry name" value="NUDIX_hydrolase_dom"/>
</dbReference>
<protein>
    <recommendedName>
        <fullName evidence="2">Nudix hydrolase domain-containing protein</fullName>
    </recommendedName>
</protein>